<protein>
    <submittedName>
        <fullName evidence="2">NAD-dependent dehydratase</fullName>
    </submittedName>
</protein>
<gene>
    <name evidence="2" type="ORF">CV102_18060</name>
</gene>
<dbReference type="EMBL" id="PHNJ01000011">
    <property type="protein sequence ID" value="TYL37220.1"/>
    <property type="molecule type" value="Genomic_DNA"/>
</dbReference>
<feature type="region of interest" description="Disordered" evidence="1">
    <location>
        <begin position="1"/>
        <end position="62"/>
    </location>
</feature>
<keyword evidence="3" id="KW-1185">Reference proteome</keyword>
<sequence length="86" mass="9362">MNVPGGVDCLLARKGTPTPSRSHNPALEPTFDDPREGDAEHTHADSSKPNALLGDEPTTNSREGAATCIDWYRATQAWYDPLVRKS</sequence>
<evidence type="ECO:0000313" key="3">
    <source>
        <dbReference type="Proteomes" id="UP000766904"/>
    </source>
</evidence>
<organism evidence="2 3">
    <name type="scientific">Natronococcus pandeyae</name>
    <dbReference type="NCBI Taxonomy" id="2055836"/>
    <lineage>
        <taxon>Archaea</taxon>
        <taxon>Methanobacteriati</taxon>
        <taxon>Methanobacteriota</taxon>
        <taxon>Stenosarchaea group</taxon>
        <taxon>Halobacteria</taxon>
        <taxon>Halobacteriales</taxon>
        <taxon>Natrialbaceae</taxon>
        <taxon>Natronococcus</taxon>
    </lineage>
</organism>
<feature type="compositionally biased region" description="Basic and acidic residues" evidence="1">
    <location>
        <begin position="32"/>
        <end position="46"/>
    </location>
</feature>
<proteinExistence type="predicted"/>
<dbReference type="RefSeq" id="WP_148859369.1">
    <property type="nucleotide sequence ID" value="NZ_PHNJ01000011.1"/>
</dbReference>
<dbReference type="AlphaFoldDB" id="A0A8J8PZB2"/>
<dbReference type="OrthoDB" id="4907at2157"/>
<dbReference type="InterPro" id="IPR036291">
    <property type="entry name" value="NAD(P)-bd_dom_sf"/>
</dbReference>
<name>A0A8J8PZB2_9EURY</name>
<dbReference type="SUPFAM" id="SSF51735">
    <property type="entry name" value="NAD(P)-binding Rossmann-fold domains"/>
    <property type="match status" value="1"/>
</dbReference>
<evidence type="ECO:0000313" key="2">
    <source>
        <dbReference type="EMBL" id="TYL37220.1"/>
    </source>
</evidence>
<evidence type="ECO:0000256" key="1">
    <source>
        <dbReference type="SAM" id="MobiDB-lite"/>
    </source>
</evidence>
<dbReference type="Proteomes" id="UP000766904">
    <property type="component" value="Unassembled WGS sequence"/>
</dbReference>
<dbReference type="Gene3D" id="3.90.25.10">
    <property type="entry name" value="UDP-galactose 4-epimerase, domain 1"/>
    <property type="match status" value="1"/>
</dbReference>
<comment type="caution">
    <text evidence="2">The sequence shown here is derived from an EMBL/GenBank/DDBJ whole genome shotgun (WGS) entry which is preliminary data.</text>
</comment>
<reference evidence="2" key="1">
    <citation type="submission" date="2017-11" db="EMBL/GenBank/DDBJ databases">
        <authorList>
            <person name="Kajale S.C."/>
            <person name="Sharma A."/>
        </authorList>
    </citation>
    <scope>NUCLEOTIDE SEQUENCE</scope>
    <source>
        <strain evidence="2">LS1_42</strain>
    </source>
</reference>
<accession>A0A8J8PZB2</accession>